<reference evidence="6 7" key="1">
    <citation type="journal article" date="2019" name="Proc. Natl. Acad. Sci. U.S.A.">
        <title>Regulatory changes in pterin and carotenoid genes underlie balanced color polymorphisms in the wall lizard.</title>
        <authorList>
            <person name="Andrade P."/>
            <person name="Pinho C."/>
            <person name="Perez I de Lanuza G."/>
            <person name="Afonso S."/>
            <person name="Brejcha J."/>
            <person name="Rubin C.J."/>
            <person name="Wallerman O."/>
            <person name="Pereira P."/>
            <person name="Sabatino S.J."/>
            <person name="Bellati A."/>
            <person name="Pellitteri-Rosa D."/>
            <person name="Bosakova Z."/>
            <person name="Bunikis I."/>
            <person name="Carretero M.A."/>
            <person name="Feiner N."/>
            <person name="Marsik P."/>
            <person name="Pauperio F."/>
            <person name="Salvi D."/>
            <person name="Soler L."/>
            <person name="While G.M."/>
            <person name="Uller T."/>
            <person name="Font E."/>
            <person name="Andersson L."/>
            <person name="Carneiro M."/>
        </authorList>
    </citation>
    <scope>NUCLEOTIDE SEQUENCE</scope>
</reference>
<evidence type="ECO:0000313" key="6">
    <source>
        <dbReference type="Ensembl" id="ENSPMRP00000008258.1"/>
    </source>
</evidence>
<dbReference type="GO" id="GO:0000978">
    <property type="term" value="F:RNA polymerase II cis-regulatory region sequence-specific DNA binding"/>
    <property type="evidence" value="ECO:0007669"/>
    <property type="project" value="TreeGrafter"/>
</dbReference>
<dbReference type="Ensembl" id="ENSPMRT00000008831.1">
    <property type="protein sequence ID" value="ENSPMRP00000008258.1"/>
    <property type="gene ID" value="ENSPMRG00000005595.1"/>
</dbReference>
<sequence>KERRVGEKEKERGKEGGKRSGKEGDRGGGEASGELLRSLGSRGGGRASPEAEASPGWEPRRGPGAVGGPRLLGCGKETAAQGEETRTARAARRGRGAGRRRARGPRSRAPRTRPPSPRAPPSPPAGEGGAPPAAGGEQRQEEEDEGTAEEARQLLPTSAPAPSPQAPPGREPEDGGGAGGGGSGLATAAASSPSAGLASAAPDPPRSPRFSAEQVSCGCEALLQAGDPGWLGRFLGSLPPDAEAPCLEAQAGESLAKARALLAFQRGDFAELYRLVQSRRWDVGGSSLAAPRVPMWGTLQPRDVSATQAARQADGESPSAGRPLLAAAAPPLAARLARLPPTAHQATSRGILVCRGTPVGKHWSKEQNILHSTHPLTHQD</sequence>
<feature type="compositionally biased region" description="Pro residues" evidence="4">
    <location>
        <begin position="112"/>
        <end position="124"/>
    </location>
</feature>
<dbReference type="InterPro" id="IPR031701">
    <property type="entry name" value="SIX1_SD"/>
</dbReference>
<dbReference type="PANTHER" id="PTHR10390">
    <property type="entry name" value="HOMEOBOX PROTEIN SIX"/>
    <property type="match status" value="1"/>
</dbReference>
<dbReference type="Pfam" id="PF16878">
    <property type="entry name" value="SIX1_SD"/>
    <property type="match status" value="1"/>
</dbReference>
<name>A0A670I980_PODMU</name>
<keyword evidence="3" id="KW-0539">Nucleus</keyword>
<organism evidence="6 7">
    <name type="scientific">Podarcis muralis</name>
    <name type="common">Wall lizard</name>
    <name type="synonym">Lacerta muralis</name>
    <dbReference type="NCBI Taxonomy" id="64176"/>
    <lineage>
        <taxon>Eukaryota</taxon>
        <taxon>Metazoa</taxon>
        <taxon>Chordata</taxon>
        <taxon>Craniata</taxon>
        <taxon>Vertebrata</taxon>
        <taxon>Euteleostomi</taxon>
        <taxon>Lepidosauria</taxon>
        <taxon>Squamata</taxon>
        <taxon>Bifurcata</taxon>
        <taxon>Unidentata</taxon>
        <taxon>Episquamata</taxon>
        <taxon>Laterata</taxon>
        <taxon>Lacertibaenia</taxon>
        <taxon>Lacertidae</taxon>
        <taxon>Podarcis</taxon>
    </lineage>
</organism>
<keyword evidence="1" id="KW-0238">DNA-binding</keyword>
<feature type="compositionally biased region" description="Gly residues" evidence="4">
    <location>
        <begin position="175"/>
        <end position="184"/>
    </location>
</feature>
<dbReference type="GO" id="GO:0000981">
    <property type="term" value="F:DNA-binding transcription factor activity, RNA polymerase II-specific"/>
    <property type="evidence" value="ECO:0007669"/>
    <property type="project" value="TreeGrafter"/>
</dbReference>
<proteinExistence type="predicted"/>
<evidence type="ECO:0000256" key="4">
    <source>
        <dbReference type="SAM" id="MobiDB-lite"/>
    </source>
</evidence>
<dbReference type="PANTHER" id="PTHR10390:SF40">
    <property type="entry name" value="HOMEOBOX PROTEIN SIX5"/>
    <property type="match status" value="1"/>
</dbReference>
<dbReference type="GO" id="GO:0005634">
    <property type="term" value="C:nucleus"/>
    <property type="evidence" value="ECO:0007669"/>
    <property type="project" value="TreeGrafter"/>
</dbReference>
<evidence type="ECO:0000259" key="5">
    <source>
        <dbReference type="Pfam" id="PF16878"/>
    </source>
</evidence>
<feature type="compositionally biased region" description="Basic residues" evidence="4">
    <location>
        <begin position="89"/>
        <end position="111"/>
    </location>
</feature>
<feature type="compositionally biased region" description="Pro residues" evidence="4">
    <location>
        <begin position="159"/>
        <end position="169"/>
    </location>
</feature>
<dbReference type="AlphaFoldDB" id="A0A670I980"/>
<dbReference type="OMA" id="CPRDAGK"/>
<evidence type="ECO:0000256" key="3">
    <source>
        <dbReference type="ARBA" id="ARBA00023242"/>
    </source>
</evidence>
<feature type="domain" description="Homeobox protein SIX1 N-terminal SD" evidence="5">
    <location>
        <begin position="210"/>
        <end position="282"/>
    </location>
</feature>
<protein>
    <recommendedName>
        <fullName evidence="5">Homeobox protein SIX1 N-terminal SD domain-containing protein</fullName>
    </recommendedName>
</protein>
<feature type="compositionally biased region" description="Low complexity" evidence="4">
    <location>
        <begin position="185"/>
        <end position="201"/>
    </location>
</feature>
<feature type="region of interest" description="Disordered" evidence="4">
    <location>
        <begin position="1"/>
        <end position="212"/>
    </location>
</feature>
<dbReference type="Proteomes" id="UP000472272">
    <property type="component" value="Chromosome 7"/>
</dbReference>
<evidence type="ECO:0000313" key="7">
    <source>
        <dbReference type="Proteomes" id="UP000472272"/>
    </source>
</evidence>
<dbReference type="GeneTree" id="ENSGT00940000162237"/>
<keyword evidence="7" id="KW-1185">Reference proteome</keyword>
<dbReference type="GO" id="GO:0005667">
    <property type="term" value="C:transcription regulator complex"/>
    <property type="evidence" value="ECO:0007669"/>
    <property type="project" value="TreeGrafter"/>
</dbReference>
<evidence type="ECO:0000256" key="2">
    <source>
        <dbReference type="ARBA" id="ARBA00023155"/>
    </source>
</evidence>
<reference evidence="6" key="3">
    <citation type="submission" date="2025-09" db="UniProtKB">
        <authorList>
            <consortium name="Ensembl"/>
        </authorList>
    </citation>
    <scope>IDENTIFICATION</scope>
</reference>
<accession>A0A670I980</accession>
<evidence type="ECO:0000256" key="1">
    <source>
        <dbReference type="ARBA" id="ARBA00023125"/>
    </source>
</evidence>
<feature type="compositionally biased region" description="Basic and acidic residues" evidence="4">
    <location>
        <begin position="1"/>
        <end position="28"/>
    </location>
</feature>
<keyword evidence="2" id="KW-0371">Homeobox</keyword>
<reference evidence="6" key="2">
    <citation type="submission" date="2025-08" db="UniProtKB">
        <authorList>
            <consortium name="Ensembl"/>
        </authorList>
    </citation>
    <scope>IDENTIFICATION</scope>
</reference>